<dbReference type="SUPFAM" id="SSF48498">
    <property type="entry name" value="Tetracyclin repressor-like, C-terminal domain"/>
    <property type="match status" value="1"/>
</dbReference>
<dbReference type="GO" id="GO:0003677">
    <property type="term" value="F:DNA binding"/>
    <property type="evidence" value="ECO:0007669"/>
    <property type="project" value="UniProtKB-UniRule"/>
</dbReference>
<protein>
    <submittedName>
        <fullName evidence="6">Transcriptional regulator, TetR family</fullName>
    </submittedName>
</protein>
<dbReference type="EMBL" id="FUZV01000002">
    <property type="protein sequence ID" value="SKC77380.1"/>
    <property type="molecule type" value="Genomic_DNA"/>
</dbReference>
<feature type="DNA-binding region" description="H-T-H motif" evidence="4">
    <location>
        <begin position="36"/>
        <end position="55"/>
    </location>
</feature>
<evidence type="ECO:0000313" key="7">
    <source>
        <dbReference type="Proteomes" id="UP000190341"/>
    </source>
</evidence>
<keyword evidence="1" id="KW-0805">Transcription regulation</keyword>
<dbReference type="PROSITE" id="PS50977">
    <property type="entry name" value="HTH_TETR_2"/>
    <property type="match status" value="1"/>
</dbReference>
<dbReference type="PRINTS" id="PR00455">
    <property type="entry name" value="HTHTETR"/>
</dbReference>
<dbReference type="Gene3D" id="1.10.357.10">
    <property type="entry name" value="Tetracycline Repressor, domain 2"/>
    <property type="match status" value="1"/>
</dbReference>
<evidence type="ECO:0000256" key="4">
    <source>
        <dbReference type="PROSITE-ProRule" id="PRU00335"/>
    </source>
</evidence>
<reference evidence="6 7" key="1">
    <citation type="submission" date="2017-02" db="EMBL/GenBank/DDBJ databases">
        <authorList>
            <person name="Peterson S.W."/>
        </authorList>
    </citation>
    <scope>NUCLEOTIDE SEQUENCE [LARGE SCALE GENOMIC DNA]</scope>
    <source>
        <strain evidence="6 7">P15</strain>
    </source>
</reference>
<evidence type="ECO:0000259" key="5">
    <source>
        <dbReference type="PROSITE" id="PS50977"/>
    </source>
</evidence>
<name>A0A1T5LN31_9GAMM</name>
<dbReference type="SUPFAM" id="SSF46689">
    <property type="entry name" value="Homeodomain-like"/>
    <property type="match status" value="1"/>
</dbReference>
<organism evidence="6 7">
    <name type="scientific">Pseudoxanthomonas indica</name>
    <dbReference type="NCBI Taxonomy" id="428993"/>
    <lineage>
        <taxon>Bacteria</taxon>
        <taxon>Pseudomonadati</taxon>
        <taxon>Pseudomonadota</taxon>
        <taxon>Gammaproteobacteria</taxon>
        <taxon>Lysobacterales</taxon>
        <taxon>Lysobacteraceae</taxon>
        <taxon>Pseudoxanthomonas</taxon>
    </lineage>
</organism>
<dbReference type="Proteomes" id="UP000190341">
    <property type="component" value="Unassembled WGS sequence"/>
</dbReference>
<dbReference type="PANTHER" id="PTHR47506:SF1">
    <property type="entry name" value="HTH-TYPE TRANSCRIPTIONAL REGULATOR YJDC"/>
    <property type="match status" value="1"/>
</dbReference>
<dbReference type="InterPro" id="IPR011075">
    <property type="entry name" value="TetR_C"/>
</dbReference>
<evidence type="ECO:0000256" key="1">
    <source>
        <dbReference type="ARBA" id="ARBA00023015"/>
    </source>
</evidence>
<dbReference type="STRING" id="428993.SAMN06296058_2788"/>
<sequence length="203" mass="22256">MVSPMPESPLQYSAKAQEIIQRTNELLATGGYNSFSYADIAELVDVRKASIHHHFPAKVDLVKTTVALHRQATQRGLQSLEQSIADPLERLVAYCRYWVECIQASNPPICICALLAAELPAIPAEVADEVKAHFKDLHAWLASTMEQGLAEGKMALADTPSAEASMFMASVHGAMLSARATGNALLFWEIARQATQRLRVARQ</sequence>
<evidence type="ECO:0000313" key="6">
    <source>
        <dbReference type="EMBL" id="SKC77380.1"/>
    </source>
</evidence>
<proteinExistence type="predicted"/>
<dbReference type="InterPro" id="IPR009057">
    <property type="entry name" value="Homeodomain-like_sf"/>
</dbReference>
<keyword evidence="2 4" id="KW-0238">DNA-binding</keyword>
<keyword evidence="3" id="KW-0804">Transcription</keyword>
<accession>A0A1T5LN31</accession>
<dbReference type="InterPro" id="IPR001647">
    <property type="entry name" value="HTH_TetR"/>
</dbReference>
<evidence type="ECO:0000256" key="3">
    <source>
        <dbReference type="ARBA" id="ARBA00023163"/>
    </source>
</evidence>
<dbReference type="InterPro" id="IPR036271">
    <property type="entry name" value="Tet_transcr_reg_TetR-rel_C_sf"/>
</dbReference>
<dbReference type="Pfam" id="PF00440">
    <property type="entry name" value="TetR_N"/>
    <property type="match status" value="1"/>
</dbReference>
<dbReference type="AlphaFoldDB" id="A0A1T5LN31"/>
<evidence type="ECO:0000256" key="2">
    <source>
        <dbReference type="ARBA" id="ARBA00023125"/>
    </source>
</evidence>
<dbReference type="Pfam" id="PF16925">
    <property type="entry name" value="TetR_C_13"/>
    <property type="match status" value="1"/>
</dbReference>
<keyword evidence="7" id="KW-1185">Reference proteome</keyword>
<dbReference type="PANTHER" id="PTHR47506">
    <property type="entry name" value="TRANSCRIPTIONAL REGULATORY PROTEIN"/>
    <property type="match status" value="1"/>
</dbReference>
<gene>
    <name evidence="6" type="ORF">SAMN06296058_2788</name>
</gene>
<feature type="domain" description="HTH tetR-type" evidence="5">
    <location>
        <begin position="13"/>
        <end position="73"/>
    </location>
</feature>